<protein>
    <submittedName>
        <fullName evidence="1">Uncharacterized protein</fullName>
    </submittedName>
</protein>
<gene>
    <name evidence="1" type="ORF">GCM10009744_65230</name>
</gene>
<comment type="caution">
    <text evidence="1">The sequence shown here is derived from an EMBL/GenBank/DDBJ whole genome shotgun (WGS) entry which is preliminary data.</text>
</comment>
<organism evidence="1 2">
    <name type="scientific">Kribbella alba</name>
    <dbReference type="NCBI Taxonomy" id="190197"/>
    <lineage>
        <taxon>Bacteria</taxon>
        <taxon>Bacillati</taxon>
        <taxon>Actinomycetota</taxon>
        <taxon>Actinomycetes</taxon>
        <taxon>Propionibacteriales</taxon>
        <taxon>Kribbellaceae</taxon>
        <taxon>Kribbella</taxon>
    </lineage>
</organism>
<dbReference type="Proteomes" id="UP001501319">
    <property type="component" value="Unassembled WGS sequence"/>
</dbReference>
<sequence length="83" mass="8684">MPLIGQFFSCNTTYPAPAEAHTLTTGPHCGVYAFAQTYLEAYNNPGGNNRISSLPASASAASVGLARSVGGDQWLMIPGQPRL</sequence>
<dbReference type="RefSeq" id="WP_344116864.1">
    <property type="nucleotide sequence ID" value="NZ_BAAANE010000018.1"/>
</dbReference>
<reference evidence="1 2" key="1">
    <citation type="journal article" date="2019" name="Int. J. Syst. Evol. Microbiol.">
        <title>The Global Catalogue of Microorganisms (GCM) 10K type strain sequencing project: providing services to taxonomists for standard genome sequencing and annotation.</title>
        <authorList>
            <consortium name="The Broad Institute Genomics Platform"/>
            <consortium name="The Broad Institute Genome Sequencing Center for Infectious Disease"/>
            <person name="Wu L."/>
            <person name="Ma J."/>
        </authorList>
    </citation>
    <scope>NUCLEOTIDE SEQUENCE [LARGE SCALE GENOMIC DNA]</scope>
    <source>
        <strain evidence="1 2">JCM 14306</strain>
    </source>
</reference>
<proteinExistence type="predicted"/>
<dbReference type="EMBL" id="BAAANE010000018">
    <property type="protein sequence ID" value="GAA1662369.1"/>
    <property type="molecule type" value="Genomic_DNA"/>
</dbReference>
<evidence type="ECO:0000313" key="1">
    <source>
        <dbReference type="EMBL" id="GAA1662369.1"/>
    </source>
</evidence>
<accession>A0ABN2FYY9</accession>
<evidence type="ECO:0000313" key="2">
    <source>
        <dbReference type="Proteomes" id="UP001501319"/>
    </source>
</evidence>
<name>A0ABN2FYY9_9ACTN</name>
<keyword evidence="2" id="KW-1185">Reference proteome</keyword>